<reference evidence="3 4" key="1">
    <citation type="journal article" date="2019" name="Sci. Rep.">
        <title>Orb-weaving spider Araneus ventricosus genome elucidates the spidroin gene catalogue.</title>
        <authorList>
            <person name="Kono N."/>
            <person name="Nakamura H."/>
            <person name="Ohtoshi R."/>
            <person name="Moran D.A.P."/>
            <person name="Shinohara A."/>
            <person name="Yoshida Y."/>
            <person name="Fujiwara M."/>
            <person name="Mori M."/>
            <person name="Tomita M."/>
            <person name="Arakawa K."/>
        </authorList>
    </citation>
    <scope>NUCLEOTIDE SEQUENCE [LARGE SCALE GENOMIC DNA]</scope>
</reference>
<keyword evidence="4" id="KW-1185">Reference proteome</keyword>
<feature type="transmembrane region" description="Helical" evidence="1">
    <location>
        <begin position="40"/>
        <end position="59"/>
    </location>
</feature>
<dbReference type="OrthoDB" id="6465458at2759"/>
<evidence type="ECO:0000313" key="3">
    <source>
        <dbReference type="EMBL" id="GBN89277.1"/>
    </source>
</evidence>
<dbReference type="EMBL" id="BGPR01022701">
    <property type="protein sequence ID" value="GBN89262.1"/>
    <property type="molecule type" value="Genomic_DNA"/>
</dbReference>
<dbReference type="Proteomes" id="UP000499080">
    <property type="component" value="Unassembled WGS sequence"/>
</dbReference>
<comment type="caution">
    <text evidence="3">The sequence shown here is derived from an EMBL/GenBank/DDBJ whole genome shotgun (WGS) entry which is preliminary data.</text>
</comment>
<sequence length="134" mass="14754">MEVIVSNIPARFRGSLELRREDYQQINDGPQPTLVTKTSIVVFLACLAICIAGLITYAWGYTTVGTAVLFSVPVSCALYLFLRCLDWSRYFGCLSGICGCRTAEIPTPELPSPFQPLLQPPTLQQPVSEPLTEV</sequence>
<name>A0A4Y2SMC1_ARAVE</name>
<dbReference type="EMBL" id="BGPR01022708">
    <property type="protein sequence ID" value="GBN89277.1"/>
    <property type="molecule type" value="Genomic_DNA"/>
</dbReference>
<keyword evidence="1" id="KW-1133">Transmembrane helix</keyword>
<evidence type="ECO:0000256" key="1">
    <source>
        <dbReference type="SAM" id="Phobius"/>
    </source>
</evidence>
<keyword evidence="1" id="KW-0812">Transmembrane</keyword>
<dbReference type="AlphaFoldDB" id="A0A4Y2SMC1"/>
<proteinExistence type="predicted"/>
<evidence type="ECO:0000313" key="4">
    <source>
        <dbReference type="Proteomes" id="UP000499080"/>
    </source>
</evidence>
<organism evidence="3 4">
    <name type="scientific">Araneus ventricosus</name>
    <name type="common">Orbweaver spider</name>
    <name type="synonym">Epeira ventricosa</name>
    <dbReference type="NCBI Taxonomy" id="182803"/>
    <lineage>
        <taxon>Eukaryota</taxon>
        <taxon>Metazoa</taxon>
        <taxon>Ecdysozoa</taxon>
        <taxon>Arthropoda</taxon>
        <taxon>Chelicerata</taxon>
        <taxon>Arachnida</taxon>
        <taxon>Araneae</taxon>
        <taxon>Araneomorphae</taxon>
        <taxon>Entelegynae</taxon>
        <taxon>Araneoidea</taxon>
        <taxon>Araneidae</taxon>
        <taxon>Araneus</taxon>
    </lineage>
</organism>
<gene>
    <name evidence="3" type="ORF">AVEN_232978_1</name>
    <name evidence="2" type="ORF">AVEN_250158_1</name>
</gene>
<feature type="transmembrane region" description="Helical" evidence="1">
    <location>
        <begin position="65"/>
        <end position="82"/>
    </location>
</feature>
<evidence type="ECO:0000313" key="2">
    <source>
        <dbReference type="EMBL" id="GBN89262.1"/>
    </source>
</evidence>
<evidence type="ECO:0008006" key="5">
    <source>
        <dbReference type="Google" id="ProtNLM"/>
    </source>
</evidence>
<keyword evidence="1" id="KW-0472">Membrane</keyword>
<accession>A0A4Y2SMC1</accession>
<protein>
    <recommendedName>
        <fullName evidence="5">Transmembrane protein</fullName>
    </recommendedName>
</protein>